<accession>L7CA63</accession>
<proteinExistence type="predicted"/>
<dbReference type="Proteomes" id="UP000010959">
    <property type="component" value="Unassembled WGS sequence"/>
</dbReference>
<name>L7CA63_RHOBT</name>
<protein>
    <submittedName>
        <fullName evidence="1">Uncharacterized protein</fullName>
    </submittedName>
</protein>
<dbReference type="EMBL" id="AMWG01000133">
    <property type="protein sequence ID" value="ELP31079.1"/>
    <property type="molecule type" value="Genomic_DNA"/>
</dbReference>
<dbReference type="AlphaFoldDB" id="L7CA63"/>
<evidence type="ECO:0000313" key="1">
    <source>
        <dbReference type="EMBL" id="ELP31079.1"/>
    </source>
</evidence>
<gene>
    <name evidence="1" type="ORF">RBSWK_04987</name>
</gene>
<reference evidence="1 2" key="1">
    <citation type="journal article" date="2013" name="Mar. Genomics">
        <title>Expression of sulfatases in Rhodopirellula baltica and the diversity of sulfatases in the genus Rhodopirellula.</title>
        <authorList>
            <person name="Wegner C.E."/>
            <person name="Richter-Heitmann T."/>
            <person name="Klindworth A."/>
            <person name="Klockow C."/>
            <person name="Richter M."/>
            <person name="Achstetter T."/>
            <person name="Glockner F.O."/>
            <person name="Harder J."/>
        </authorList>
    </citation>
    <scope>NUCLEOTIDE SEQUENCE [LARGE SCALE GENOMIC DNA]</scope>
    <source>
        <strain evidence="1 2">SWK14</strain>
    </source>
</reference>
<organism evidence="1 2">
    <name type="scientific">Rhodopirellula baltica SWK14</name>
    <dbReference type="NCBI Taxonomy" id="993516"/>
    <lineage>
        <taxon>Bacteria</taxon>
        <taxon>Pseudomonadati</taxon>
        <taxon>Planctomycetota</taxon>
        <taxon>Planctomycetia</taxon>
        <taxon>Pirellulales</taxon>
        <taxon>Pirellulaceae</taxon>
        <taxon>Rhodopirellula</taxon>
    </lineage>
</organism>
<dbReference type="PATRIC" id="fig|993516.3.peg.5328"/>
<sequence length="73" mass="8476">MAIMQTVTTIQSVRFVRLRMRIQNRGQSCWSVGERLQSPGRDERFSIVTTPDFATRVYCVVRGFLGFYGDRNL</sequence>
<evidence type="ECO:0000313" key="2">
    <source>
        <dbReference type="Proteomes" id="UP000010959"/>
    </source>
</evidence>
<comment type="caution">
    <text evidence="1">The sequence shown here is derived from an EMBL/GenBank/DDBJ whole genome shotgun (WGS) entry which is preliminary data.</text>
</comment>